<dbReference type="Pfam" id="PF00893">
    <property type="entry name" value="Multi_Drug_Res"/>
    <property type="match status" value="1"/>
</dbReference>
<evidence type="ECO:0000256" key="1">
    <source>
        <dbReference type="ARBA" id="ARBA00004651"/>
    </source>
</evidence>
<dbReference type="FunFam" id="1.10.3730.20:FF:000001">
    <property type="entry name" value="Quaternary ammonium compound resistance transporter SugE"/>
    <property type="match status" value="1"/>
</dbReference>
<dbReference type="SUPFAM" id="SSF103481">
    <property type="entry name" value="Multidrug resistance efflux transporter EmrE"/>
    <property type="match status" value="1"/>
</dbReference>
<dbReference type="EMBL" id="VSSQ01000065">
    <property type="protein sequence ID" value="MPL72275.1"/>
    <property type="molecule type" value="Genomic_DNA"/>
</dbReference>
<dbReference type="Gene3D" id="1.10.3730.20">
    <property type="match status" value="1"/>
</dbReference>
<dbReference type="AlphaFoldDB" id="A0A644TZ78"/>
<evidence type="ECO:0000313" key="9">
    <source>
        <dbReference type="EMBL" id="MPL72275.1"/>
    </source>
</evidence>
<dbReference type="InterPro" id="IPR000390">
    <property type="entry name" value="Small_drug/metabolite_transptr"/>
</dbReference>
<keyword evidence="3" id="KW-1003">Cell membrane</keyword>
<dbReference type="InterPro" id="IPR045324">
    <property type="entry name" value="Small_multidrug_res"/>
</dbReference>
<reference evidence="9" key="1">
    <citation type="submission" date="2019-08" db="EMBL/GenBank/DDBJ databases">
        <authorList>
            <person name="Kucharzyk K."/>
            <person name="Murdoch R.W."/>
            <person name="Higgins S."/>
            <person name="Loffler F."/>
        </authorList>
    </citation>
    <scope>NUCLEOTIDE SEQUENCE</scope>
</reference>
<accession>A0A644TZ78</accession>
<sequence>MAWIILIIAGIFETVWAVSLKYSEGFTRLWPSVVTVVAMAISLYLLALSLKTLPLGTAYAVWTGIGAVGAVTYGIVAMGESRDLLKILFVMMILGGIVGLRATAGKTSASAKAEQGQAIGSKTETGDHPGGAR</sequence>
<name>A0A644TZ78_9ZZZZ</name>
<gene>
    <name evidence="9" type="primary">mdtJ_1</name>
    <name evidence="9" type="ORF">SDC9_18057</name>
</gene>
<evidence type="ECO:0000256" key="7">
    <source>
        <dbReference type="SAM" id="MobiDB-lite"/>
    </source>
</evidence>
<keyword evidence="6 8" id="KW-0472">Membrane</keyword>
<evidence type="ECO:0000256" key="8">
    <source>
        <dbReference type="SAM" id="Phobius"/>
    </source>
</evidence>
<proteinExistence type="predicted"/>
<dbReference type="PANTHER" id="PTHR30561">
    <property type="entry name" value="SMR FAMILY PROTON-DEPENDENT DRUG EFFLUX TRANSPORTER SUGE"/>
    <property type="match status" value="1"/>
</dbReference>
<evidence type="ECO:0000256" key="4">
    <source>
        <dbReference type="ARBA" id="ARBA00022692"/>
    </source>
</evidence>
<evidence type="ECO:0000256" key="5">
    <source>
        <dbReference type="ARBA" id="ARBA00022989"/>
    </source>
</evidence>
<feature type="transmembrane region" description="Helical" evidence="8">
    <location>
        <begin position="27"/>
        <end position="47"/>
    </location>
</feature>
<organism evidence="9">
    <name type="scientific">bioreactor metagenome</name>
    <dbReference type="NCBI Taxonomy" id="1076179"/>
    <lineage>
        <taxon>unclassified sequences</taxon>
        <taxon>metagenomes</taxon>
        <taxon>ecological metagenomes</taxon>
    </lineage>
</organism>
<dbReference type="InterPro" id="IPR037185">
    <property type="entry name" value="EmrE-like"/>
</dbReference>
<comment type="subcellular location">
    <subcellularLocation>
        <location evidence="1">Cell membrane</location>
        <topology evidence="1">Multi-pass membrane protein</topology>
    </subcellularLocation>
</comment>
<keyword evidence="4 8" id="KW-0812">Transmembrane</keyword>
<feature type="transmembrane region" description="Helical" evidence="8">
    <location>
        <begin position="59"/>
        <end position="78"/>
    </location>
</feature>
<evidence type="ECO:0000256" key="6">
    <source>
        <dbReference type="ARBA" id="ARBA00023136"/>
    </source>
</evidence>
<feature type="transmembrane region" description="Helical" evidence="8">
    <location>
        <begin position="84"/>
        <end position="104"/>
    </location>
</feature>
<dbReference type="NCBIfam" id="NF008512">
    <property type="entry name" value="PRK11431.1"/>
    <property type="match status" value="1"/>
</dbReference>
<dbReference type="PANTHER" id="PTHR30561:SF0">
    <property type="entry name" value="GUANIDINIUM EXPORTER"/>
    <property type="match status" value="1"/>
</dbReference>
<keyword evidence="5 8" id="KW-1133">Transmembrane helix</keyword>
<evidence type="ECO:0000256" key="3">
    <source>
        <dbReference type="ARBA" id="ARBA00022475"/>
    </source>
</evidence>
<dbReference type="GO" id="GO:0022857">
    <property type="term" value="F:transmembrane transporter activity"/>
    <property type="evidence" value="ECO:0007669"/>
    <property type="project" value="InterPro"/>
</dbReference>
<dbReference type="GO" id="GO:0005886">
    <property type="term" value="C:plasma membrane"/>
    <property type="evidence" value="ECO:0007669"/>
    <property type="project" value="UniProtKB-SubCell"/>
</dbReference>
<protein>
    <submittedName>
        <fullName evidence="9">Spermidine export protein MdtJ</fullName>
    </submittedName>
</protein>
<keyword evidence="2" id="KW-0813">Transport</keyword>
<feature type="region of interest" description="Disordered" evidence="7">
    <location>
        <begin position="113"/>
        <end position="133"/>
    </location>
</feature>
<comment type="caution">
    <text evidence="9">The sequence shown here is derived from an EMBL/GenBank/DDBJ whole genome shotgun (WGS) entry which is preliminary data.</text>
</comment>
<evidence type="ECO:0000256" key="2">
    <source>
        <dbReference type="ARBA" id="ARBA00022448"/>
    </source>
</evidence>